<dbReference type="EMBL" id="JBHRSD010000012">
    <property type="protein sequence ID" value="MFC3032467.1"/>
    <property type="molecule type" value="Genomic_DNA"/>
</dbReference>
<keyword evidence="4" id="KW-1185">Reference proteome</keyword>
<reference evidence="4" key="1">
    <citation type="journal article" date="2019" name="Int. J. Syst. Evol. Microbiol.">
        <title>The Global Catalogue of Microorganisms (GCM) 10K type strain sequencing project: providing services to taxonomists for standard genome sequencing and annotation.</title>
        <authorList>
            <consortium name="The Broad Institute Genomics Platform"/>
            <consortium name="The Broad Institute Genome Sequencing Center for Infectious Disease"/>
            <person name="Wu L."/>
            <person name="Ma J."/>
        </authorList>
    </citation>
    <scope>NUCLEOTIDE SEQUENCE [LARGE SCALE GENOMIC DNA]</scope>
    <source>
        <strain evidence="4">KCTC 42730</strain>
    </source>
</reference>
<dbReference type="InterPro" id="IPR003675">
    <property type="entry name" value="Rce1/LyrA-like_dom"/>
</dbReference>
<evidence type="ECO:0000313" key="4">
    <source>
        <dbReference type="Proteomes" id="UP001595453"/>
    </source>
</evidence>
<dbReference type="Proteomes" id="UP001595453">
    <property type="component" value="Unassembled WGS sequence"/>
</dbReference>
<sequence>MSMDTQFNLFGLALTGNILAAFLPALLALIAITFGKQKAALLLTGAACVIALRVGVLNPIALVGLACLFGLSYGFAHCQHNGGKMALGLALFVVVVALLVHALPGFNNPLVTEAVLINDNAVPYAKHLNFDKLMVAIALMCFVMPSRLSATVKDWQRIGLVSLATLLIGFGAGLTSGLVNFAPKWSEYFVGWALINLFVTCFAEEAFFRGFIQTQIAKVTQHLRFSRYYPLLFSGLLFGLAHFPAGFAYTGIATLLGLACAYGYQKSHNLLVPIGIHFGFNLIHFCFFTYPFIAR</sequence>
<keyword evidence="3" id="KW-0378">Hydrolase</keyword>
<feature type="transmembrane region" description="Helical" evidence="1">
    <location>
        <begin position="40"/>
        <end position="73"/>
    </location>
</feature>
<protein>
    <submittedName>
        <fullName evidence="3">CPBP family intramembrane glutamic endopeptidase</fullName>
        <ecNumber evidence="3">3.4.-.-</ecNumber>
    </submittedName>
</protein>
<evidence type="ECO:0000313" key="3">
    <source>
        <dbReference type="EMBL" id="MFC3032467.1"/>
    </source>
</evidence>
<organism evidence="3 4">
    <name type="scientific">Pseudoalteromonas fenneropenaei</name>
    <dbReference type="NCBI Taxonomy" id="1737459"/>
    <lineage>
        <taxon>Bacteria</taxon>
        <taxon>Pseudomonadati</taxon>
        <taxon>Pseudomonadota</taxon>
        <taxon>Gammaproteobacteria</taxon>
        <taxon>Alteromonadales</taxon>
        <taxon>Pseudoalteromonadaceae</taxon>
        <taxon>Pseudoalteromonas</taxon>
    </lineage>
</organism>
<evidence type="ECO:0000256" key="1">
    <source>
        <dbReference type="SAM" id="Phobius"/>
    </source>
</evidence>
<gene>
    <name evidence="3" type="ORF">ACFOEE_08055</name>
</gene>
<keyword evidence="1" id="KW-1133">Transmembrane helix</keyword>
<dbReference type="EC" id="3.4.-.-" evidence="3"/>
<dbReference type="Pfam" id="PF02517">
    <property type="entry name" value="Rce1-like"/>
    <property type="match status" value="1"/>
</dbReference>
<keyword evidence="1" id="KW-0812">Transmembrane</keyword>
<feature type="domain" description="CAAX prenyl protease 2/Lysostaphin resistance protein A-like" evidence="2">
    <location>
        <begin position="189"/>
        <end position="283"/>
    </location>
</feature>
<feature type="transmembrane region" description="Helical" evidence="1">
    <location>
        <begin position="188"/>
        <end position="211"/>
    </location>
</feature>
<name>A0ABV7CIR8_9GAMM</name>
<feature type="transmembrane region" description="Helical" evidence="1">
    <location>
        <begin position="270"/>
        <end position="293"/>
    </location>
</feature>
<dbReference type="RefSeq" id="WP_377123003.1">
    <property type="nucleotide sequence ID" value="NZ_JBHRSD010000012.1"/>
</dbReference>
<feature type="transmembrane region" description="Helical" evidence="1">
    <location>
        <begin position="7"/>
        <end position="34"/>
    </location>
</feature>
<feature type="transmembrane region" description="Helical" evidence="1">
    <location>
        <begin position="231"/>
        <end position="264"/>
    </location>
</feature>
<feature type="transmembrane region" description="Helical" evidence="1">
    <location>
        <begin position="85"/>
        <end position="104"/>
    </location>
</feature>
<feature type="transmembrane region" description="Helical" evidence="1">
    <location>
        <begin position="124"/>
        <end position="146"/>
    </location>
</feature>
<keyword evidence="1" id="KW-0472">Membrane</keyword>
<accession>A0ABV7CIR8</accession>
<comment type="caution">
    <text evidence="3">The sequence shown here is derived from an EMBL/GenBank/DDBJ whole genome shotgun (WGS) entry which is preliminary data.</text>
</comment>
<dbReference type="GO" id="GO:0016787">
    <property type="term" value="F:hydrolase activity"/>
    <property type="evidence" value="ECO:0007669"/>
    <property type="project" value="UniProtKB-KW"/>
</dbReference>
<feature type="transmembrane region" description="Helical" evidence="1">
    <location>
        <begin position="158"/>
        <end position="182"/>
    </location>
</feature>
<proteinExistence type="predicted"/>
<evidence type="ECO:0000259" key="2">
    <source>
        <dbReference type="Pfam" id="PF02517"/>
    </source>
</evidence>